<protein>
    <recommendedName>
        <fullName evidence="3">DUF5689 domain-containing protein</fullName>
    </recommendedName>
</protein>
<dbReference type="RefSeq" id="WP_200584744.1">
    <property type="nucleotide sequence ID" value="NZ_JAEHFY010000004.1"/>
</dbReference>
<evidence type="ECO:0000313" key="1">
    <source>
        <dbReference type="EMBL" id="MBK0381959.1"/>
    </source>
</evidence>
<name>A0ABS1BGH0_9SPHI</name>
<dbReference type="EMBL" id="JAEHFY010000004">
    <property type="protein sequence ID" value="MBK0381959.1"/>
    <property type="molecule type" value="Genomic_DNA"/>
</dbReference>
<reference evidence="1 2" key="1">
    <citation type="submission" date="2020-12" db="EMBL/GenBank/DDBJ databases">
        <title>Bacterial novel species Pedobacter sp. SD-b isolated from soil.</title>
        <authorList>
            <person name="Jung H.-Y."/>
        </authorList>
    </citation>
    <scope>NUCLEOTIDE SEQUENCE [LARGE SCALE GENOMIC DNA]</scope>
    <source>
        <strain evidence="1 2">SD-b</strain>
    </source>
</reference>
<accession>A0ABS1BGH0</accession>
<dbReference type="PROSITE" id="PS51257">
    <property type="entry name" value="PROKAR_LIPOPROTEIN"/>
    <property type="match status" value="1"/>
</dbReference>
<dbReference type="Proteomes" id="UP000660024">
    <property type="component" value="Unassembled WGS sequence"/>
</dbReference>
<keyword evidence="2" id="KW-1185">Reference proteome</keyword>
<evidence type="ECO:0000313" key="2">
    <source>
        <dbReference type="Proteomes" id="UP000660024"/>
    </source>
</evidence>
<evidence type="ECO:0008006" key="3">
    <source>
        <dbReference type="Google" id="ProtNLM"/>
    </source>
</evidence>
<gene>
    <name evidence="1" type="ORF">I5M32_03220</name>
</gene>
<sequence>MKTNLLLIILTIVALVSCKKASVRPDTENPELPAYSEQGLNAGGMLINNKSWISSRIGLFSTARPLQLFSYPNGDSIVVLLNGGYKDSRLQYQQPRTIFIVLKNIRIATDNDLLKLNGKSYNLDGNINYGGFSDSYGYKKTGNSVGNITFGKVSEINNITYGDGSPNNPILHPYIVSGRLEMNLTTTTNYVLTKGRFDVNILRSYNQFAIIL</sequence>
<proteinExistence type="predicted"/>
<organism evidence="1 2">
    <name type="scientific">Pedobacter segetis</name>
    <dbReference type="NCBI Taxonomy" id="2793069"/>
    <lineage>
        <taxon>Bacteria</taxon>
        <taxon>Pseudomonadati</taxon>
        <taxon>Bacteroidota</taxon>
        <taxon>Sphingobacteriia</taxon>
        <taxon>Sphingobacteriales</taxon>
        <taxon>Sphingobacteriaceae</taxon>
        <taxon>Pedobacter</taxon>
    </lineage>
</organism>
<comment type="caution">
    <text evidence="1">The sequence shown here is derived from an EMBL/GenBank/DDBJ whole genome shotgun (WGS) entry which is preliminary data.</text>
</comment>